<keyword evidence="12" id="KW-1133">Transmembrane helix</keyword>
<dbReference type="EC" id="5.6.2.4" evidence="9"/>
<evidence type="ECO:0000256" key="7">
    <source>
        <dbReference type="ARBA" id="ARBA00023235"/>
    </source>
</evidence>
<dbReference type="AlphaFoldDB" id="A0A6A8G4N9"/>
<accession>A0A6A8G4N9</accession>
<dbReference type="InterPro" id="IPR014016">
    <property type="entry name" value="UvrD-like_ATP-bd"/>
</dbReference>
<dbReference type="SUPFAM" id="SSF52540">
    <property type="entry name" value="P-loop containing nucleoside triphosphate hydrolases"/>
    <property type="match status" value="1"/>
</dbReference>
<dbReference type="OrthoDB" id="203178at2157"/>
<dbReference type="GO" id="GO:0003677">
    <property type="term" value="F:DNA binding"/>
    <property type="evidence" value="ECO:0007669"/>
    <property type="project" value="UniProtKB-KW"/>
</dbReference>
<keyword evidence="2 11" id="KW-0547">Nucleotide-binding</keyword>
<feature type="transmembrane region" description="Helical" evidence="12">
    <location>
        <begin position="12"/>
        <end position="31"/>
    </location>
</feature>
<dbReference type="EMBL" id="WKJQ01000001">
    <property type="protein sequence ID" value="MRW95323.1"/>
    <property type="molecule type" value="Genomic_DNA"/>
</dbReference>
<evidence type="ECO:0000256" key="4">
    <source>
        <dbReference type="ARBA" id="ARBA00022806"/>
    </source>
</evidence>
<evidence type="ECO:0000256" key="11">
    <source>
        <dbReference type="PROSITE-ProRule" id="PRU00560"/>
    </source>
</evidence>
<keyword evidence="15" id="KW-1185">Reference proteome</keyword>
<dbReference type="RefSeq" id="WP_151108985.1">
    <property type="nucleotide sequence ID" value="NZ_WKJQ01000001.1"/>
</dbReference>
<evidence type="ECO:0000313" key="15">
    <source>
        <dbReference type="Proteomes" id="UP000443423"/>
    </source>
</evidence>
<dbReference type="Gene3D" id="3.40.50.300">
    <property type="entry name" value="P-loop containing nucleotide triphosphate hydrolases"/>
    <property type="match status" value="2"/>
</dbReference>
<comment type="similarity">
    <text evidence="1">Belongs to the helicase family. UvrD subfamily.</text>
</comment>
<dbReference type="InterPro" id="IPR027417">
    <property type="entry name" value="P-loop_NTPase"/>
</dbReference>
<keyword evidence="12" id="KW-0472">Membrane</keyword>
<proteinExistence type="inferred from homology"/>
<evidence type="ECO:0000256" key="8">
    <source>
        <dbReference type="ARBA" id="ARBA00034617"/>
    </source>
</evidence>
<dbReference type="Pfam" id="PF13361">
    <property type="entry name" value="UvrD_C"/>
    <property type="match status" value="1"/>
</dbReference>
<comment type="catalytic activity">
    <reaction evidence="8">
        <text>Couples ATP hydrolysis with the unwinding of duplex DNA by translocating in the 3'-5' direction.</text>
        <dbReference type="EC" id="5.6.2.4"/>
    </reaction>
</comment>
<comment type="caution">
    <text evidence="14">The sequence shown here is derived from an EMBL/GenBank/DDBJ whole genome shotgun (WGS) entry which is preliminary data.</text>
</comment>
<evidence type="ECO:0000256" key="5">
    <source>
        <dbReference type="ARBA" id="ARBA00022840"/>
    </source>
</evidence>
<dbReference type="PANTHER" id="PTHR11070">
    <property type="entry name" value="UVRD / RECB / PCRA DNA HELICASE FAMILY MEMBER"/>
    <property type="match status" value="1"/>
</dbReference>
<dbReference type="GO" id="GO:0005524">
    <property type="term" value="F:ATP binding"/>
    <property type="evidence" value="ECO:0007669"/>
    <property type="project" value="UniProtKB-UniRule"/>
</dbReference>
<dbReference type="Proteomes" id="UP000443423">
    <property type="component" value="Unassembled WGS sequence"/>
</dbReference>
<dbReference type="InterPro" id="IPR014017">
    <property type="entry name" value="DNA_helicase_UvrD-like_C"/>
</dbReference>
<evidence type="ECO:0000256" key="12">
    <source>
        <dbReference type="SAM" id="Phobius"/>
    </source>
</evidence>
<dbReference type="Gene3D" id="1.10.10.160">
    <property type="match status" value="1"/>
</dbReference>
<keyword evidence="6" id="KW-0238">DNA-binding</keyword>
<organism evidence="14 15">
    <name type="scientific">Haloferax marinum</name>
    <dbReference type="NCBI Taxonomy" id="2666143"/>
    <lineage>
        <taxon>Archaea</taxon>
        <taxon>Methanobacteriati</taxon>
        <taxon>Methanobacteriota</taxon>
        <taxon>Stenosarchaea group</taxon>
        <taxon>Halobacteria</taxon>
        <taxon>Halobacteriales</taxon>
        <taxon>Haloferacaceae</taxon>
        <taxon>Haloferax</taxon>
    </lineage>
</organism>
<evidence type="ECO:0000313" key="14">
    <source>
        <dbReference type="EMBL" id="MRW95323.1"/>
    </source>
</evidence>
<keyword evidence="3 11" id="KW-0378">Hydrolase</keyword>
<dbReference type="InterPro" id="IPR013986">
    <property type="entry name" value="DExx_box_DNA_helicase_dom_sf"/>
</dbReference>
<evidence type="ECO:0000256" key="6">
    <source>
        <dbReference type="ARBA" id="ARBA00023125"/>
    </source>
</evidence>
<dbReference type="GO" id="GO:0000725">
    <property type="term" value="P:recombinational repair"/>
    <property type="evidence" value="ECO:0007669"/>
    <property type="project" value="TreeGrafter"/>
</dbReference>
<evidence type="ECO:0000256" key="9">
    <source>
        <dbReference type="ARBA" id="ARBA00034808"/>
    </source>
</evidence>
<protein>
    <recommendedName>
        <fullName evidence="9">DNA 3'-5' helicase</fullName>
        <ecNumber evidence="9">5.6.2.4</ecNumber>
    </recommendedName>
</protein>
<name>A0A6A8G4N9_9EURY</name>
<feature type="transmembrane region" description="Helical" evidence="12">
    <location>
        <begin position="37"/>
        <end position="59"/>
    </location>
</feature>
<sequence length="1048" mass="118365">MSNTHRRLEWSLVATVGLWWILVGTVANFDYLSSLGWVANIALIVLSTGSIAGFAWWVAEEDETLWDAFTDNARQLGVHIGLVDPRVVVEGAIEQDGVLWVCQYFQDGSADFSHRACPSCRLELVERHATASEVDQRLVTDGGTTVDALSCPHCAFVVRGQKHDSQGADAALSKFREHMNSFDQWRRMARESLGTDPTPSDVWDEYVKITDDDSVRARTTGVRGDTKRRGIDTYPRFSELKQNRNTLERIVDHLPKPLALAAERILEFDYLEKKASVKRKRDEVRTEFVPLRDAFYDEHQPKLSSLTAARASRSWPEIDLSVDEIQKISHDLAALTEIRAKHDRYLTAPEYQTVGKFSKQFDDALAYVRTTDDLRNRLDAAQSAVDTFEDAFEPYEDHDRYLEARVERHLRDELSAARDAVEAVGEVLESASGPVPEPAHLRYLDLDSHIDDRELVLDEYESRFVDHEVETYPDVFTTEHGPLDDKQTLAVVRNEPHNLVDASAGTGKTLTLTRRIRYLYRTGTQLDDILAITFGGDAAEEMRTRVTDAIGGIDSERLNIMTIHSFARDIISRSTFDTIERGRLKDGTENFLDAVFEADAHRDTAPEWMREFDKFRSALGDSDGYIREMFKEARSFGRSPAELRERTDKADIEEHHAAHAAAALLEVYLAVGASRDHPIDHDHTIERATELVREFPGRYETRFEHVLVDEFQDVSERQLDFIQALLGPETHLFAVGDDWQSIYGFRGSKPAFFREFESRFEESSRTTLETNYRCPPSVVRASASVMLDSDEATTKQVDAHADDGDPPVLHRLSGPYDDRIGSYVADMVEDAVDDGLDYGDVMVLTRTNYGPNPTIESHFNARGIPFTGSADDGASVTFQTVHRSKGTEAPCVILAHAVDDRENGIPMEPRTNEGLRPAIDETLDHYEEERRLFYVAMTRTEETLNIVTRSDAISRYVYSFDQGVDVVDASVQSVEAVVQYVSPGHGDTPTKLGVDCGSYETTLVTWIHSLADEVERGETYRFESLQNYVSRRKGELKLTADSEIVRLD</sequence>
<reference evidence="14 15" key="1">
    <citation type="submission" date="2019-11" db="EMBL/GenBank/DDBJ databases">
        <title>Whole genome sequence of Haloferax sp. MBLA0078.</title>
        <authorList>
            <person name="Seo M.-J."/>
            <person name="Cho E.-S."/>
        </authorList>
    </citation>
    <scope>NUCLEOTIDE SEQUENCE [LARGE SCALE GENOMIC DNA]</scope>
    <source>
        <strain evidence="14 15">MBLA0078</strain>
    </source>
</reference>
<dbReference type="GO" id="GO:0043138">
    <property type="term" value="F:3'-5' DNA helicase activity"/>
    <property type="evidence" value="ECO:0007669"/>
    <property type="project" value="UniProtKB-EC"/>
</dbReference>
<dbReference type="InterPro" id="IPR000212">
    <property type="entry name" value="DNA_helicase_UvrD/REP"/>
</dbReference>
<dbReference type="GO" id="GO:0016787">
    <property type="term" value="F:hydrolase activity"/>
    <property type="evidence" value="ECO:0007669"/>
    <property type="project" value="UniProtKB-UniRule"/>
</dbReference>
<keyword evidence="7" id="KW-0413">Isomerase</keyword>
<evidence type="ECO:0000256" key="2">
    <source>
        <dbReference type="ARBA" id="ARBA00022741"/>
    </source>
</evidence>
<feature type="domain" description="UvrD-like helicase ATP-binding" evidence="13">
    <location>
        <begin position="481"/>
        <end position="775"/>
    </location>
</feature>
<dbReference type="Pfam" id="PF00580">
    <property type="entry name" value="UvrD-helicase"/>
    <property type="match status" value="1"/>
</dbReference>
<dbReference type="CDD" id="cd17932">
    <property type="entry name" value="DEXQc_UvrD"/>
    <property type="match status" value="1"/>
</dbReference>
<keyword evidence="5 11" id="KW-0067">ATP-binding</keyword>
<keyword evidence="4 11" id="KW-0347">Helicase</keyword>
<evidence type="ECO:0000256" key="1">
    <source>
        <dbReference type="ARBA" id="ARBA00009922"/>
    </source>
</evidence>
<evidence type="ECO:0000259" key="13">
    <source>
        <dbReference type="PROSITE" id="PS51198"/>
    </source>
</evidence>
<gene>
    <name evidence="14" type="ORF">GJR99_01890</name>
</gene>
<keyword evidence="12" id="KW-0812">Transmembrane</keyword>
<evidence type="ECO:0000256" key="3">
    <source>
        <dbReference type="ARBA" id="ARBA00022801"/>
    </source>
</evidence>
<evidence type="ECO:0000256" key="10">
    <source>
        <dbReference type="ARBA" id="ARBA00048988"/>
    </source>
</evidence>
<dbReference type="PROSITE" id="PS51198">
    <property type="entry name" value="UVRD_HELICASE_ATP_BIND"/>
    <property type="match status" value="1"/>
</dbReference>
<comment type="catalytic activity">
    <reaction evidence="10">
        <text>ATP + H2O = ADP + phosphate + H(+)</text>
        <dbReference type="Rhea" id="RHEA:13065"/>
        <dbReference type="ChEBI" id="CHEBI:15377"/>
        <dbReference type="ChEBI" id="CHEBI:15378"/>
        <dbReference type="ChEBI" id="CHEBI:30616"/>
        <dbReference type="ChEBI" id="CHEBI:43474"/>
        <dbReference type="ChEBI" id="CHEBI:456216"/>
        <dbReference type="EC" id="5.6.2.4"/>
    </reaction>
</comment>
<dbReference type="PANTHER" id="PTHR11070:SF2">
    <property type="entry name" value="ATP-DEPENDENT DNA HELICASE SRS2"/>
    <property type="match status" value="1"/>
</dbReference>
<feature type="binding site" evidence="11">
    <location>
        <begin position="502"/>
        <end position="509"/>
    </location>
    <ligand>
        <name>ATP</name>
        <dbReference type="ChEBI" id="CHEBI:30616"/>
    </ligand>
</feature>